<dbReference type="EMBL" id="BKAB01000029">
    <property type="protein sequence ID" value="GEP24255.1"/>
    <property type="molecule type" value="Genomic_DNA"/>
</dbReference>
<evidence type="ECO:0000256" key="1">
    <source>
        <dbReference type="SAM" id="Phobius"/>
    </source>
</evidence>
<evidence type="ECO:0000313" key="3">
    <source>
        <dbReference type="Proteomes" id="UP000321409"/>
    </source>
</evidence>
<keyword evidence="1" id="KW-0812">Transmembrane</keyword>
<keyword evidence="1" id="KW-0472">Membrane</keyword>
<comment type="caution">
    <text evidence="2">The sequence shown here is derived from an EMBL/GenBank/DDBJ whole genome shotgun (WGS) entry which is preliminary data.</text>
</comment>
<keyword evidence="3" id="KW-1185">Reference proteome</keyword>
<sequence length="60" mass="6729">MINYPANDEGYGHQYNVTLMASKITVTSINVILSTFTSIFPLVISHKMIIMIVDPVKEQT</sequence>
<name>A0ABQ0XLI8_9LACO</name>
<feature type="transmembrane region" description="Helical" evidence="1">
    <location>
        <begin position="20"/>
        <end position="44"/>
    </location>
</feature>
<evidence type="ECO:0000313" key="2">
    <source>
        <dbReference type="EMBL" id="GEP24255.1"/>
    </source>
</evidence>
<dbReference type="Proteomes" id="UP000321409">
    <property type="component" value="Unassembled WGS sequence"/>
</dbReference>
<gene>
    <name evidence="2" type="ORF">LDI01_18480</name>
</gene>
<organism evidence="2 3">
    <name type="scientific">Lentilactobacillus diolivorans</name>
    <dbReference type="NCBI Taxonomy" id="179838"/>
    <lineage>
        <taxon>Bacteria</taxon>
        <taxon>Bacillati</taxon>
        <taxon>Bacillota</taxon>
        <taxon>Bacilli</taxon>
        <taxon>Lactobacillales</taxon>
        <taxon>Lactobacillaceae</taxon>
        <taxon>Lentilactobacillus</taxon>
    </lineage>
</organism>
<protein>
    <submittedName>
        <fullName evidence="2">Uncharacterized protein</fullName>
    </submittedName>
</protein>
<keyword evidence="1" id="KW-1133">Transmembrane helix</keyword>
<reference evidence="2 3" key="1">
    <citation type="submission" date="2019-07" db="EMBL/GenBank/DDBJ databases">
        <title>Whole genome shotgun sequence of Lactobacillus diolivorans NBRC 107869.</title>
        <authorList>
            <person name="Hosoyama A."/>
            <person name="Uohara A."/>
            <person name="Ohji S."/>
            <person name="Ichikawa N."/>
        </authorList>
    </citation>
    <scope>NUCLEOTIDE SEQUENCE [LARGE SCALE GENOMIC DNA]</scope>
    <source>
        <strain evidence="2 3">NBRC 107869</strain>
    </source>
</reference>
<proteinExistence type="predicted"/>
<accession>A0ABQ0XLI8</accession>